<name>A0A0F4LFZ1_9LACO</name>
<dbReference type="GO" id="GO:0003677">
    <property type="term" value="F:DNA binding"/>
    <property type="evidence" value="ECO:0007669"/>
    <property type="project" value="UniProtKB-KW"/>
</dbReference>
<accession>A0A0F4LFZ1</accession>
<dbReference type="STRING" id="1218493.JF76_04880"/>
<dbReference type="InterPro" id="IPR036390">
    <property type="entry name" value="WH_DNA-bd_sf"/>
</dbReference>
<evidence type="ECO:0000256" key="2">
    <source>
        <dbReference type="ARBA" id="ARBA00023125"/>
    </source>
</evidence>
<dbReference type="Pfam" id="PF00392">
    <property type="entry name" value="GntR"/>
    <property type="match status" value="1"/>
</dbReference>
<dbReference type="Gene3D" id="3.40.1410.10">
    <property type="entry name" value="Chorismate lyase-like"/>
    <property type="match status" value="1"/>
</dbReference>
<dbReference type="SMART" id="SM00866">
    <property type="entry name" value="UTRA"/>
    <property type="match status" value="1"/>
</dbReference>
<feature type="domain" description="HTH gntR-type" evidence="4">
    <location>
        <begin position="2"/>
        <end position="71"/>
    </location>
</feature>
<dbReference type="GO" id="GO:0003700">
    <property type="term" value="F:DNA-binding transcription factor activity"/>
    <property type="evidence" value="ECO:0007669"/>
    <property type="project" value="InterPro"/>
</dbReference>
<protein>
    <submittedName>
        <fullName evidence="5">GntR family transcriptional regulator</fullName>
    </submittedName>
</protein>
<dbReference type="HOGENOM" id="CLU_063236_4_2_9"/>
<dbReference type="PANTHER" id="PTHR44846">
    <property type="entry name" value="MANNOSYL-D-GLYCERATE TRANSPORT/METABOLISM SYSTEM REPRESSOR MNGR-RELATED"/>
    <property type="match status" value="1"/>
</dbReference>
<dbReference type="OrthoDB" id="9815017at2"/>
<dbReference type="SUPFAM" id="SSF46785">
    <property type="entry name" value="Winged helix' DNA-binding domain"/>
    <property type="match status" value="1"/>
</dbReference>
<keyword evidence="1" id="KW-0805">Transcription regulation</keyword>
<dbReference type="InterPro" id="IPR011663">
    <property type="entry name" value="UTRA"/>
</dbReference>
<dbReference type="PANTHER" id="PTHR44846:SF17">
    <property type="entry name" value="GNTR-FAMILY TRANSCRIPTIONAL REGULATOR"/>
    <property type="match status" value="1"/>
</dbReference>
<evidence type="ECO:0000313" key="5">
    <source>
        <dbReference type="EMBL" id="KJY57505.1"/>
    </source>
</evidence>
<dbReference type="PATRIC" id="fig|1218493.3.peg.520"/>
<dbReference type="InterPro" id="IPR028978">
    <property type="entry name" value="Chorismate_lyase_/UTRA_dom_sf"/>
</dbReference>
<evidence type="ECO:0000256" key="3">
    <source>
        <dbReference type="ARBA" id="ARBA00023163"/>
    </source>
</evidence>
<dbReference type="GO" id="GO:0045892">
    <property type="term" value="P:negative regulation of DNA-templated transcription"/>
    <property type="evidence" value="ECO:0007669"/>
    <property type="project" value="TreeGrafter"/>
</dbReference>
<dbReference type="InterPro" id="IPR000524">
    <property type="entry name" value="Tscrpt_reg_HTH_GntR"/>
</dbReference>
<comment type="caution">
    <text evidence="5">The sequence shown here is derived from an EMBL/GenBank/DDBJ whole genome shotgun (WGS) entry which is preliminary data.</text>
</comment>
<dbReference type="SUPFAM" id="SSF64288">
    <property type="entry name" value="Chorismate lyase-like"/>
    <property type="match status" value="1"/>
</dbReference>
<proteinExistence type="predicted"/>
<keyword evidence="2" id="KW-0238">DNA-binding</keyword>
<dbReference type="InterPro" id="IPR050679">
    <property type="entry name" value="Bact_HTH_transcr_reg"/>
</dbReference>
<dbReference type="PROSITE" id="PS50949">
    <property type="entry name" value="HTH_GNTR"/>
    <property type="match status" value="1"/>
</dbReference>
<dbReference type="RefSeq" id="WP_045927679.1">
    <property type="nucleotide sequence ID" value="NZ_JBHSZS010000007.1"/>
</dbReference>
<dbReference type="PRINTS" id="PR00035">
    <property type="entry name" value="HTHGNTR"/>
</dbReference>
<evidence type="ECO:0000259" key="4">
    <source>
        <dbReference type="PROSITE" id="PS50949"/>
    </source>
</evidence>
<organism evidence="5 6">
    <name type="scientific">Lactobacillus kullabergensis</name>
    <dbReference type="NCBI Taxonomy" id="1218493"/>
    <lineage>
        <taxon>Bacteria</taxon>
        <taxon>Bacillati</taxon>
        <taxon>Bacillota</taxon>
        <taxon>Bacilli</taxon>
        <taxon>Lactobacillales</taxon>
        <taxon>Lactobacillaceae</taxon>
        <taxon>Lactobacillus</taxon>
    </lineage>
</organism>
<keyword evidence="3" id="KW-0804">Transcription</keyword>
<evidence type="ECO:0000313" key="6">
    <source>
        <dbReference type="Proteomes" id="UP000033533"/>
    </source>
</evidence>
<dbReference type="Pfam" id="PF07702">
    <property type="entry name" value="UTRA"/>
    <property type="match status" value="1"/>
</dbReference>
<dbReference type="Proteomes" id="UP000033533">
    <property type="component" value="Unassembled WGS sequence"/>
</dbReference>
<dbReference type="EMBL" id="JXBY01000013">
    <property type="protein sequence ID" value="KJY57505.1"/>
    <property type="molecule type" value="Genomic_DNA"/>
</dbReference>
<dbReference type="InterPro" id="IPR036388">
    <property type="entry name" value="WH-like_DNA-bd_sf"/>
</dbReference>
<gene>
    <name evidence="5" type="ORF">JF76_04880</name>
</gene>
<dbReference type="AlphaFoldDB" id="A0A0F4LFZ1"/>
<evidence type="ECO:0000256" key="1">
    <source>
        <dbReference type="ARBA" id="ARBA00023015"/>
    </source>
</evidence>
<sequence>MEFKERTAAVQVQEYLEFLIHFKKVSELPSQREISEKLQVSRNAVKHALDRLKNEGQIQAKERTGIISNRKIDINMLGMDSMTTELKNKTVKIKHLATTIEKMPGRLKDFFNAPEGLVIKIARIRFVKDIPLTYEITYFNQTDFTRLANIDFTNKSLYEVLEKEYQIKPTYGRESICCFLADKKIGSLLQVKKGTPLYQVNSFNYQDDDFPIESTTQYLLGNKFKYHFNANNIYDYQED</sequence>
<reference evidence="5 6" key="1">
    <citation type="submission" date="2014-12" db="EMBL/GenBank/DDBJ databases">
        <title>Comparative genomics of the lactic acid bacteria isolated from the honey bee gut.</title>
        <authorList>
            <person name="Ellegaard K.M."/>
            <person name="Tamarit D."/>
            <person name="Javelind E."/>
            <person name="Olofsson T."/>
            <person name="Andersson S.G."/>
            <person name="Vasquez A."/>
        </authorList>
    </citation>
    <scope>NUCLEOTIDE SEQUENCE [LARGE SCALE GENOMIC DNA]</scope>
    <source>
        <strain evidence="5 6">Biut2</strain>
    </source>
</reference>
<dbReference type="Gene3D" id="1.10.10.10">
    <property type="entry name" value="Winged helix-like DNA-binding domain superfamily/Winged helix DNA-binding domain"/>
    <property type="match status" value="1"/>
</dbReference>